<dbReference type="EMBL" id="PYAT01000007">
    <property type="protein sequence ID" value="PSL36206.1"/>
    <property type="molecule type" value="Genomic_DNA"/>
</dbReference>
<dbReference type="Proteomes" id="UP000242682">
    <property type="component" value="Unassembled WGS sequence"/>
</dbReference>
<protein>
    <submittedName>
        <fullName evidence="2">Uncharacterized protein</fullName>
    </submittedName>
</protein>
<keyword evidence="3" id="KW-1185">Reference proteome</keyword>
<evidence type="ECO:0000256" key="1">
    <source>
        <dbReference type="SAM" id="MobiDB-lite"/>
    </source>
</evidence>
<name>A0A2P8GQF7_9BACL</name>
<evidence type="ECO:0000313" key="2">
    <source>
        <dbReference type="EMBL" id="PSL36206.1"/>
    </source>
</evidence>
<feature type="region of interest" description="Disordered" evidence="1">
    <location>
        <begin position="1"/>
        <end position="31"/>
    </location>
</feature>
<proteinExistence type="predicted"/>
<organism evidence="2 3">
    <name type="scientific">Planomicrobium soli</name>
    <dbReference type="NCBI Taxonomy" id="1176648"/>
    <lineage>
        <taxon>Bacteria</taxon>
        <taxon>Bacillati</taxon>
        <taxon>Bacillota</taxon>
        <taxon>Bacilli</taxon>
        <taxon>Bacillales</taxon>
        <taxon>Caryophanaceae</taxon>
        <taxon>Planomicrobium</taxon>
    </lineage>
</organism>
<gene>
    <name evidence="2" type="ORF">B0H99_10727</name>
</gene>
<dbReference type="AlphaFoldDB" id="A0A2P8GQF7"/>
<sequence length="31" mass="3219">MAMELQLSASLKTHAKPGSPNGDTLYGASKN</sequence>
<evidence type="ECO:0000313" key="3">
    <source>
        <dbReference type="Proteomes" id="UP000242682"/>
    </source>
</evidence>
<comment type="caution">
    <text evidence="2">The sequence shown here is derived from an EMBL/GenBank/DDBJ whole genome shotgun (WGS) entry which is preliminary data.</text>
</comment>
<accession>A0A2P8GQF7</accession>
<reference evidence="2 3" key="1">
    <citation type="submission" date="2018-03" db="EMBL/GenBank/DDBJ databases">
        <title>Genomic Encyclopedia of Type Strains, Phase III (KMG-III): the genomes of soil and plant-associated and newly described type strains.</title>
        <authorList>
            <person name="Whitman W."/>
        </authorList>
    </citation>
    <scope>NUCLEOTIDE SEQUENCE [LARGE SCALE GENOMIC DNA]</scope>
    <source>
        <strain evidence="2 3">CGMCC 1.12259</strain>
    </source>
</reference>